<accession>A0ACB7ZDC5</accession>
<organism evidence="1 2">
    <name type="scientific">Vaccinium darrowii</name>
    <dbReference type="NCBI Taxonomy" id="229202"/>
    <lineage>
        <taxon>Eukaryota</taxon>
        <taxon>Viridiplantae</taxon>
        <taxon>Streptophyta</taxon>
        <taxon>Embryophyta</taxon>
        <taxon>Tracheophyta</taxon>
        <taxon>Spermatophyta</taxon>
        <taxon>Magnoliopsida</taxon>
        <taxon>eudicotyledons</taxon>
        <taxon>Gunneridae</taxon>
        <taxon>Pentapetalae</taxon>
        <taxon>asterids</taxon>
        <taxon>Ericales</taxon>
        <taxon>Ericaceae</taxon>
        <taxon>Vaccinioideae</taxon>
        <taxon>Vaccinieae</taxon>
        <taxon>Vaccinium</taxon>
    </lineage>
</organism>
<gene>
    <name evidence="1" type="ORF">Vadar_017499</name>
</gene>
<sequence>MEGQMSEDFLEKLVNEDNIGGAGSGSSFNENEKSDNAKVFSNMSLGEVHVAKGDSGDNVERESGGGVVSISSDGYRDNATDEGSVLLIPDNVVQSYDAALEAIGESYLQKSSNGVTSGMDVKEVDWSSFNAASNIHSGSISDFFNELGVYSADLNGKDMGGHEVVSNDAVNVPISMSGDLSSSTSLKHKEGGRYYGTQTENAIEGQDLTSSLNWGNIYPGWWYDPSTGQWLKIEGYESTVSTQENFYPSFTSAGDNVVTEQRSDAYSFQLPLAEHKMGNVSNWNHCSQLKVEYPAHVVFDPRYPGWYYDTIAQEWSLLETYRAATTQPTTFSHNQQSQDRAFTTGSELLTGGNHSICDNFGQMRKFESQGLTSQVEVSLNDYNQQNRNTWQTASLPNSGVIDIIDNQVSHIPYAPTYCASNSADQHNQQMSYRAATTQPTNSSHNQQSQDSAFTTGSELLSEENHSIRDNFGLISQVEVSLNNYNQQNRNTWQTVPLPNSGVVDIIDNQVSHIPYTPNYRASNSADQQNQQMWLPEQTSHSFVSSSSISGYQASIPTVNFCEPSNQHKPEPSGPSPQMQFSPVNFDIQKSTDFSKPVQSGSQFPHSSSEGRSPAGRPPHALVTFGFGGKLIVMKGDSSFSNSAYGSKDSADGIISVLNLMDVVMDKSDASSIGLGACDYFHAICQQSLPGPLVGGNIGSREVNKWVDEKIASCESPDKDYRRGELLRLLFSLLKIGCQHRGKLRSPFGTDQSLKESDCPESAVAQLFASAKRNFGPYGAFSRCLQNFPSERAIQATALEVQKLLISGRLKDALQCAQEGQLWGPALALAAQLGDQFYSDTVKQMALCQLVVGSPLRTIFLLIAGQPADVFSNTTCTSSLPDAVNVSQHSSQVCNGASCALDNWEENLAIITANRTKDDELVVIHFGDCLLKERGEIIAAHICYLVAEANFESYSDGARVCLIGADHWNFPRTYASPEAIQRTELYEYSKVLGNSQFIVLPFQPYKLVYAHMLAEVGKVSDSLKYCQAILKCLKTCPSPEVDAWKKLALSLEERIKVHQQGGYSANLAPAKLVGKLFNLFDSTSHRVVGGLPPPVPSTSHGSSQHNEHDCQKAGPRVSNSQSTMDMSSLMPSASTEPISEWQGGSNRSRHYRSISEPDFGKSPIKDASSPDIQGNTPGTGGSSRFGRFRSQLFQKTVGLVLRSRPDRQAKLGEANKFYYDEKLKRWVEEGAENPSEEATLPPPPSNAAFQNRMSDNTPKDERKVDNSQCNGGSHHESQSPLEMNLGNQPIPCSSDQLSARGRTGIRARYVDTFNKGGAAPPNLFQSPSLPAGKPRVGSNTKFFIPTAMAVGDETAQTTGDLQEAVDNNETSSTSVEMISSPPTSTTTMHRVPSMNNITRSRTGPKENGEESLPPHSRRTVSWSGGFYDTSNPSNATEIRPLEEAKGVPQPLLMPGNSSPMQFSMNTSNLGNDLHEVEL</sequence>
<comment type="caution">
    <text evidence="1">The sequence shown here is derived from an EMBL/GenBank/DDBJ whole genome shotgun (WGS) entry which is preliminary data.</text>
</comment>
<proteinExistence type="predicted"/>
<dbReference type="Proteomes" id="UP000828048">
    <property type="component" value="Chromosome 12"/>
</dbReference>
<evidence type="ECO:0000313" key="2">
    <source>
        <dbReference type="Proteomes" id="UP000828048"/>
    </source>
</evidence>
<keyword evidence="2" id="KW-1185">Reference proteome</keyword>
<protein>
    <submittedName>
        <fullName evidence="1">Uncharacterized protein</fullName>
    </submittedName>
</protein>
<reference evidence="1 2" key="1">
    <citation type="journal article" date="2021" name="Hortic Res">
        <title>High-quality reference genome and annotation aids understanding of berry development for evergreen blueberry (Vaccinium darrowii).</title>
        <authorList>
            <person name="Yu J."/>
            <person name="Hulse-Kemp A.M."/>
            <person name="Babiker E."/>
            <person name="Staton M."/>
        </authorList>
    </citation>
    <scope>NUCLEOTIDE SEQUENCE [LARGE SCALE GENOMIC DNA]</scope>
    <source>
        <strain evidence="2">cv. NJ 8807/NJ 8810</strain>
        <tissue evidence="1">Young leaf</tissue>
    </source>
</reference>
<dbReference type="EMBL" id="CM037162">
    <property type="protein sequence ID" value="KAH7863433.1"/>
    <property type="molecule type" value="Genomic_DNA"/>
</dbReference>
<evidence type="ECO:0000313" key="1">
    <source>
        <dbReference type="EMBL" id="KAH7863433.1"/>
    </source>
</evidence>
<name>A0ACB7ZDC5_9ERIC</name>